<dbReference type="Gene3D" id="3.30.40.10">
    <property type="entry name" value="Zinc/RING finger domain, C3HC4 (zinc finger)"/>
    <property type="match status" value="1"/>
</dbReference>
<dbReference type="FunFam" id="2.130.10.10:FF:001167">
    <property type="entry name" value="Uncharacterized protein"/>
    <property type="match status" value="1"/>
</dbReference>
<dbReference type="InterPro" id="IPR036322">
    <property type="entry name" value="WD40_repeat_dom_sf"/>
</dbReference>
<dbReference type="PANTHER" id="PTHR16453">
    <property type="entry name" value="WD40 DOMAIN-CONTAINING PROTEIN MIO FAMILY MEMBER"/>
    <property type="match status" value="1"/>
</dbReference>
<dbReference type="InterPro" id="IPR015943">
    <property type="entry name" value="WD40/YVTN_repeat-like_dom_sf"/>
</dbReference>
<dbReference type="InterPro" id="IPR049092">
    <property type="entry name" value="MIOS_a-sol"/>
</dbReference>
<dbReference type="GO" id="GO:1904263">
    <property type="term" value="P:positive regulation of TORC1 signaling"/>
    <property type="evidence" value="ECO:0007669"/>
    <property type="project" value="TreeGrafter"/>
</dbReference>
<evidence type="ECO:0000256" key="4">
    <source>
        <dbReference type="SAM" id="MobiDB-lite"/>
    </source>
</evidence>
<feature type="compositionally biased region" description="Low complexity" evidence="4">
    <location>
        <begin position="949"/>
        <end position="959"/>
    </location>
</feature>
<proteinExistence type="inferred from homology"/>
<protein>
    <submittedName>
        <fullName evidence="7">SEH-associated protein 4</fullName>
    </submittedName>
</protein>
<evidence type="ECO:0000256" key="3">
    <source>
        <dbReference type="ARBA" id="ARBA00022737"/>
    </source>
</evidence>
<evidence type="ECO:0000259" key="5">
    <source>
        <dbReference type="Pfam" id="PF17034"/>
    </source>
</evidence>
<feature type="domain" description="MIOS-like alpha-solenoid" evidence="6">
    <location>
        <begin position="558"/>
        <end position="798"/>
    </location>
</feature>
<dbReference type="Pfam" id="PF17034">
    <property type="entry name" value="zinc_ribbon_16"/>
    <property type="match status" value="1"/>
</dbReference>
<evidence type="ECO:0000313" key="8">
    <source>
        <dbReference type="Proteomes" id="UP001303473"/>
    </source>
</evidence>
<feature type="domain" description="GATOR2 complex protein MIO zinc-ribbon like" evidence="5">
    <location>
        <begin position="992"/>
        <end position="1078"/>
    </location>
</feature>
<evidence type="ECO:0000256" key="1">
    <source>
        <dbReference type="ARBA" id="ARBA00009713"/>
    </source>
</evidence>
<dbReference type="Pfam" id="PF21719">
    <property type="entry name" value="MIOS_a-sol"/>
    <property type="match status" value="1"/>
</dbReference>
<keyword evidence="8" id="KW-1185">Reference proteome</keyword>
<organism evidence="7 8">
    <name type="scientific">Diplogelasinospora grovesii</name>
    <dbReference type="NCBI Taxonomy" id="303347"/>
    <lineage>
        <taxon>Eukaryota</taxon>
        <taxon>Fungi</taxon>
        <taxon>Dikarya</taxon>
        <taxon>Ascomycota</taxon>
        <taxon>Pezizomycotina</taxon>
        <taxon>Sordariomycetes</taxon>
        <taxon>Sordariomycetidae</taxon>
        <taxon>Sordariales</taxon>
        <taxon>Diplogelasinosporaceae</taxon>
        <taxon>Diplogelasinospora</taxon>
    </lineage>
</organism>
<keyword evidence="3" id="KW-0677">Repeat</keyword>
<evidence type="ECO:0000259" key="6">
    <source>
        <dbReference type="Pfam" id="PF21719"/>
    </source>
</evidence>
<comment type="caution">
    <text evidence="7">The sequence shown here is derived from an EMBL/GenBank/DDBJ whole genome shotgun (WGS) entry which is preliminary data.</text>
</comment>
<feature type="compositionally biased region" description="Gly residues" evidence="4">
    <location>
        <begin position="960"/>
        <end position="970"/>
    </location>
</feature>
<accession>A0AAN6NGE9</accession>
<comment type="similarity">
    <text evidence="1">Belongs to the WD repeat mio family.</text>
</comment>
<dbReference type="GO" id="GO:0005737">
    <property type="term" value="C:cytoplasm"/>
    <property type="evidence" value="ECO:0007669"/>
    <property type="project" value="TreeGrafter"/>
</dbReference>
<dbReference type="Proteomes" id="UP001303473">
    <property type="component" value="Unassembled WGS sequence"/>
</dbReference>
<dbReference type="InterPro" id="IPR037593">
    <property type="entry name" value="MIOS/Sea4"/>
</dbReference>
<dbReference type="EMBL" id="MU853758">
    <property type="protein sequence ID" value="KAK3944651.1"/>
    <property type="molecule type" value="Genomic_DNA"/>
</dbReference>
<name>A0AAN6NGE9_9PEZI</name>
<reference evidence="8" key="1">
    <citation type="journal article" date="2023" name="Mol. Phylogenet. Evol.">
        <title>Genome-scale phylogeny and comparative genomics of the fungal order Sordariales.</title>
        <authorList>
            <person name="Hensen N."/>
            <person name="Bonometti L."/>
            <person name="Westerberg I."/>
            <person name="Brannstrom I.O."/>
            <person name="Guillou S."/>
            <person name="Cros-Aarteil S."/>
            <person name="Calhoun S."/>
            <person name="Haridas S."/>
            <person name="Kuo A."/>
            <person name="Mondo S."/>
            <person name="Pangilinan J."/>
            <person name="Riley R."/>
            <person name="LaButti K."/>
            <person name="Andreopoulos B."/>
            <person name="Lipzen A."/>
            <person name="Chen C."/>
            <person name="Yan M."/>
            <person name="Daum C."/>
            <person name="Ng V."/>
            <person name="Clum A."/>
            <person name="Steindorff A."/>
            <person name="Ohm R.A."/>
            <person name="Martin F."/>
            <person name="Silar P."/>
            <person name="Natvig D.O."/>
            <person name="Lalanne C."/>
            <person name="Gautier V."/>
            <person name="Ament-Velasquez S.L."/>
            <person name="Kruys A."/>
            <person name="Hutchinson M.I."/>
            <person name="Powell A.J."/>
            <person name="Barry K."/>
            <person name="Miller A.N."/>
            <person name="Grigoriev I.V."/>
            <person name="Debuchy R."/>
            <person name="Gladieux P."/>
            <person name="Hiltunen Thoren M."/>
            <person name="Johannesson H."/>
        </authorList>
    </citation>
    <scope>NUCLEOTIDE SEQUENCE [LARGE SCALE GENOMIC DNA]</scope>
    <source>
        <strain evidence="8">CBS 340.73</strain>
    </source>
</reference>
<dbReference type="Gene3D" id="2.130.10.10">
    <property type="entry name" value="YVTN repeat-like/Quinoprotein amine dehydrogenase"/>
    <property type="match status" value="1"/>
</dbReference>
<dbReference type="AlphaFoldDB" id="A0AAN6NGE9"/>
<dbReference type="InterPro" id="IPR013083">
    <property type="entry name" value="Znf_RING/FYVE/PHD"/>
</dbReference>
<dbReference type="InterPro" id="IPR031488">
    <property type="entry name" value="Zn_ribbon_mio"/>
</dbReference>
<evidence type="ECO:0000313" key="7">
    <source>
        <dbReference type="EMBL" id="KAK3944651.1"/>
    </source>
</evidence>
<dbReference type="PANTHER" id="PTHR16453:SF9">
    <property type="entry name" value="GATOR COMPLEX PROTEIN MIOS"/>
    <property type="match status" value="1"/>
</dbReference>
<gene>
    <name evidence="7" type="ORF">QBC46DRAFT_304748</name>
</gene>
<dbReference type="SUPFAM" id="SSF50978">
    <property type="entry name" value="WD40 repeat-like"/>
    <property type="match status" value="1"/>
</dbReference>
<evidence type="ECO:0000256" key="2">
    <source>
        <dbReference type="ARBA" id="ARBA00022574"/>
    </source>
</evidence>
<keyword evidence="2" id="KW-0853">WD repeat</keyword>
<sequence length="1088" mass="120843">MGDRPEPGLIKWSPNAAHDSFLHINLQHRILQLYQPTGRARRGRFDFAKVAKHDDFPPLTTYDWSPSMPGLVAVGTSTGVVNLLRVDDGSNAYLELGLKMSRTCQAVAFNMSGKLAVALDRVRSDNCLYIWDVNRLSSSMMSAASLADGAVSKGFPSDMEPFTEPADRREPSVSVSSVRFFEDNPNILVAGIKGQGLRIHDLREQGHHGSAIHFPTKCCNNLAIDYADPNYFASSALDQPGIMVWDRRCTQRQDASSAYLEAVDRDNLPWGGALRLDRAMQMEADPALMDSKNSLIRSLRFSRDHRGMLAVLSRTGQLRVLSTKHEYVEPDATLEGSPELLEVRRSCEVDPHYAESGRKNDKIVSFDWVTLGSPVLQPRMLVLRANGAFEVLEKPSFTSEYPFKLIPWQPPHRGLEEGGAYHAAMEFEPSQSSDILAPLLTETALSDIALFGQDKANVKLLADKALHSSASDDLVADIDQNTDLPRSFLEATSIAEKLAALRSASEEMDSGADNSAYSHLGTELASQRERHEKLLSQTRLRGHFPREAQAVLDHTMLLRAKENYLFNYRKNQQIVADDPWLRDIWGWVAGAEEAASDGGMMSHPLDVGYLGVYTIWSNNLGSKPHARLSDNAAPPDESGWERCLNAISKKLGISKFDSTETKRPHHRELCLEICNWGRPSDPDFDDGRSSISSLRRRDSTWHTMTAAHALFRGETKEAVQILMKASSEHPELLFVGFALQFSGRDENSAPKEPLNFDARVASKTDPYLLAISTFILTGDWTEIANQRSLPLRDRTYVAVRNFSDDKLTSWLEREVGVAIETGDIEGIVLTGISDSLVDILARYVMKFNDFQTATLLLSICSPRFIDDVRARAFRSAYRAYLQRHHAFFLRAKFDVESTKRSKHRGRPTLPPPQRQIALRCVYCDAETTLANMPGGHAGVGPGSSPLAAGPQQQQQQQQQRGGGGGAGVGGVEQQTVIGGGNPFTEKMVAGGISCPNCKRHLPRCVVCLEIVGMPRNSQTQNDRRGSGGWGDQGRGKLAASRFPTFCLKCNHVLHLDHARQWFARHQECPVPECRCKCNFRANPELNYH</sequence>
<feature type="region of interest" description="Disordered" evidence="4">
    <location>
        <begin position="933"/>
        <end position="973"/>
    </location>
</feature>